<organism evidence="1 2">
    <name type="scientific">Pseudomonas poae</name>
    <dbReference type="NCBI Taxonomy" id="200451"/>
    <lineage>
        <taxon>Bacteria</taxon>
        <taxon>Pseudomonadati</taxon>
        <taxon>Pseudomonadota</taxon>
        <taxon>Gammaproteobacteria</taxon>
        <taxon>Pseudomonadales</taxon>
        <taxon>Pseudomonadaceae</taxon>
        <taxon>Pseudomonas</taxon>
    </lineage>
</organism>
<proteinExistence type="predicted"/>
<keyword evidence="2" id="KW-1185">Reference proteome</keyword>
<name>A0A2S9ETE3_9PSED</name>
<reference evidence="1 2" key="1">
    <citation type="submission" date="2017-09" db="EMBL/GenBank/DDBJ databases">
        <title>Genomic, metabolic, and phenotypic characteristics of bacterial isolates from the natural microbiome of the model nematode Caenorhabditis elegans.</title>
        <authorList>
            <person name="Zimmermann J."/>
            <person name="Obeng N."/>
            <person name="Yang W."/>
            <person name="Obeng O."/>
            <person name="Kissoyan K."/>
            <person name="Pees B."/>
            <person name="Dirksen P."/>
            <person name="Hoppner M."/>
            <person name="Franke A."/>
            <person name="Rosenstiel P."/>
            <person name="Leippe M."/>
            <person name="Dierking K."/>
            <person name="Kaleta C."/>
            <person name="Schulenburg H."/>
        </authorList>
    </citation>
    <scope>NUCLEOTIDE SEQUENCE [LARGE SCALE GENOMIC DNA]</scope>
    <source>
        <strain evidence="1 2">MYb117</strain>
    </source>
</reference>
<comment type="caution">
    <text evidence="1">The sequence shown here is derived from an EMBL/GenBank/DDBJ whole genome shotgun (WGS) entry which is preliminary data.</text>
</comment>
<evidence type="ECO:0000313" key="1">
    <source>
        <dbReference type="EMBL" id="PRC19016.1"/>
    </source>
</evidence>
<gene>
    <name evidence="1" type="ORF">CQZ99_11935</name>
</gene>
<sequence>MGEDALAIKQRALVPGDSLQGAAIKVQHRVGIQGDQAHCTALLAQHQPATVGADTPDASSDLQRVRRIHQHLPCTQFQAARLPDHLATGIELEGAAIGQLPGTPLASAGGIGLSRLFEA</sequence>
<dbReference type="AlphaFoldDB" id="A0A2S9ETE3"/>
<dbReference type="Proteomes" id="UP000238045">
    <property type="component" value="Unassembled WGS sequence"/>
</dbReference>
<dbReference type="EMBL" id="PCQL01000010">
    <property type="protein sequence ID" value="PRC19016.1"/>
    <property type="molecule type" value="Genomic_DNA"/>
</dbReference>
<evidence type="ECO:0000313" key="2">
    <source>
        <dbReference type="Proteomes" id="UP000238045"/>
    </source>
</evidence>
<accession>A0A2S9ETE3</accession>
<protein>
    <submittedName>
        <fullName evidence="1">Uncharacterized protein</fullName>
    </submittedName>
</protein>